<name>A0A3R6WL11_APHAT</name>
<dbReference type="SUPFAM" id="SSF50978">
    <property type="entry name" value="WD40 repeat-like"/>
    <property type="match status" value="1"/>
</dbReference>
<dbReference type="InterPro" id="IPR001680">
    <property type="entry name" value="WD40_rpt"/>
</dbReference>
<evidence type="ECO:0000313" key="12">
    <source>
        <dbReference type="Proteomes" id="UP000285712"/>
    </source>
</evidence>
<organism evidence="9 12">
    <name type="scientific">Aphanomyces astaci</name>
    <name type="common">Crayfish plague agent</name>
    <dbReference type="NCBI Taxonomy" id="112090"/>
    <lineage>
        <taxon>Eukaryota</taxon>
        <taxon>Sar</taxon>
        <taxon>Stramenopiles</taxon>
        <taxon>Oomycota</taxon>
        <taxon>Saprolegniomycetes</taxon>
        <taxon>Saprolegniales</taxon>
        <taxon>Verrucalvaceae</taxon>
        <taxon>Aphanomyces</taxon>
    </lineage>
</organism>
<proteinExistence type="inferred from homology"/>
<dbReference type="EMBL" id="QUTH01001879">
    <property type="protein sequence ID" value="RHZ28881.1"/>
    <property type="molecule type" value="Genomic_DNA"/>
</dbReference>
<comment type="catalytic activity">
    <reaction evidence="7">
        <text>diphthine methyl ester-[translation elongation factor 2] + H2O = diphthine-[translation elongation factor 2] + methanol + H(+)</text>
        <dbReference type="Rhea" id="RHEA:42656"/>
        <dbReference type="Rhea" id="RHEA-COMP:10172"/>
        <dbReference type="Rhea" id="RHEA-COMP:10173"/>
        <dbReference type="ChEBI" id="CHEBI:15377"/>
        <dbReference type="ChEBI" id="CHEBI:15378"/>
        <dbReference type="ChEBI" id="CHEBI:17790"/>
        <dbReference type="ChEBI" id="CHEBI:79005"/>
        <dbReference type="ChEBI" id="CHEBI:82696"/>
        <dbReference type="EC" id="3.1.1.97"/>
    </reaction>
</comment>
<dbReference type="InterPro" id="IPR015943">
    <property type="entry name" value="WD40/YVTN_repeat-like_dom_sf"/>
</dbReference>
<protein>
    <recommendedName>
        <fullName evidence="6">methylated diphthine methylhydrolase</fullName>
        <ecNumber evidence="6">3.1.1.97</ecNumber>
    </recommendedName>
</protein>
<evidence type="ECO:0000256" key="6">
    <source>
        <dbReference type="ARBA" id="ARBA00039131"/>
    </source>
</evidence>
<keyword evidence="2 8" id="KW-0853">WD repeat</keyword>
<dbReference type="PANTHER" id="PTHR46042:SF1">
    <property type="entry name" value="DIPHTHINE METHYLTRANSFERASE"/>
    <property type="match status" value="1"/>
</dbReference>
<dbReference type="GO" id="GO:0061685">
    <property type="term" value="F:diphthine methylesterase activity"/>
    <property type="evidence" value="ECO:0007669"/>
    <property type="project" value="UniProtKB-EC"/>
</dbReference>
<evidence type="ECO:0000313" key="11">
    <source>
        <dbReference type="Proteomes" id="UP000285430"/>
    </source>
</evidence>
<dbReference type="VEuPathDB" id="FungiDB:H257_09504"/>
<evidence type="ECO:0000256" key="8">
    <source>
        <dbReference type="PROSITE-ProRule" id="PRU00221"/>
    </source>
</evidence>
<dbReference type="Proteomes" id="UP000285430">
    <property type="component" value="Unassembled WGS sequence"/>
</dbReference>
<dbReference type="PROSITE" id="PS50082">
    <property type="entry name" value="WD_REPEATS_2"/>
    <property type="match status" value="1"/>
</dbReference>
<feature type="repeat" description="WD" evidence="8">
    <location>
        <begin position="1"/>
        <end position="38"/>
    </location>
</feature>
<evidence type="ECO:0000256" key="1">
    <source>
        <dbReference type="ARBA" id="ARBA00005156"/>
    </source>
</evidence>
<dbReference type="InterPro" id="IPR036322">
    <property type="entry name" value="WD40_repeat_dom_sf"/>
</dbReference>
<keyword evidence="4" id="KW-0378">Hydrolase</keyword>
<evidence type="ECO:0000256" key="4">
    <source>
        <dbReference type="ARBA" id="ARBA00022801"/>
    </source>
</evidence>
<evidence type="ECO:0000256" key="5">
    <source>
        <dbReference type="ARBA" id="ARBA00038092"/>
    </source>
</evidence>
<evidence type="ECO:0000256" key="7">
    <source>
        <dbReference type="ARBA" id="ARBA00047551"/>
    </source>
</evidence>
<dbReference type="AlphaFoldDB" id="A0A3R6WL11"/>
<evidence type="ECO:0000256" key="3">
    <source>
        <dbReference type="ARBA" id="ARBA00022737"/>
    </source>
</evidence>
<evidence type="ECO:0000313" key="10">
    <source>
        <dbReference type="EMBL" id="RHZ28881.1"/>
    </source>
</evidence>
<reference evidence="11 12" key="1">
    <citation type="submission" date="2018-08" db="EMBL/GenBank/DDBJ databases">
        <title>Aphanomyces genome sequencing and annotation.</title>
        <authorList>
            <person name="Minardi D."/>
            <person name="Oidtmann B."/>
            <person name="Van Der Giezen M."/>
            <person name="Studholme D.J."/>
        </authorList>
    </citation>
    <scope>NUCLEOTIDE SEQUENCE [LARGE SCALE GENOMIC DNA]</scope>
    <source>
        <strain evidence="10 11">Da</strain>
        <strain evidence="9 12">Sv</strain>
    </source>
</reference>
<keyword evidence="3" id="KW-0677">Repeat</keyword>
<gene>
    <name evidence="9" type="ORF">DYB35_010793</name>
    <name evidence="10" type="ORF">DYB37_007966</name>
</gene>
<dbReference type="PANTHER" id="PTHR46042">
    <property type="entry name" value="DIPHTHINE METHYLTRANSFERASE"/>
    <property type="match status" value="1"/>
</dbReference>
<dbReference type="Proteomes" id="UP000285712">
    <property type="component" value="Unassembled WGS sequence"/>
</dbReference>
<accession>A0A3R6WL11</accession>
<dbReference type="EMBL" id="QUTG01003229">
    <property type="protein sequence ID" value="RHY92536.1"/>
    <property type="molecule type" value="Genomic_DNA"/>
</dbReference>
<evidence type="ECO:0000313" key="9">
    <source>
        <dbReference type="EMBL" id="RHY92536.1"/>
    </source>
</evidence>
<dbReference type="EC" id="3.1.1.97" evidence="6"/>
<sequence>MGVCSMHTHPHHEHVLAVGSYDETISIWDTRSFKSLLLAACMHNGFQVHDVARPGKSTTEEQQRRVQTRAHYTQQTSLAYGVDWWLDPATLQSQRQVVGSASFYDHAFHVWSTVTTSL</sequence>
<comment type="pathway">
    <text evidence="1">Protein modification; peptidyl-diphthamide biosynthesis.</text>
</comment>
<dbReference type="InterPro" id="IPR052415">
    <property type="entry name" value="Diphthine_MTase"/>
</dbReference>
<comment type="caution">
    <text evidence="9">The sequence shown here is derived from an EMBL/GenBank/DDBJ whole genome shotgun (WGS) entry which is preliminary data.</text>
</comment>
<dbReference type="Gene3D" id="2.130.10.10">
    <property type="entry name" value="YVTN repeat-like/Quinoprotein amine dehydrogenase"/>
    <property type="match status" value="1"/>
</dbReference>
<dbReference type="GO" id="GO:0017183">
    <property type="term" value="P:protein histidyl modification to diphthamide"/>
    <property type="evidence" value="ECO:0007669"/>
    <property type="project" value="TreeGrafter"/>
</dbReference>
<dbReference type="GO" id="GO:0005737">
    <property type="term" value="C:cytoplasm"/>
    <property type="evidence" value="ECO:0007669"/>
    <property type="project" value="TreeGrafter"/>
</dbReference>
<comment type="similarity">
    <text evidence="5">Belongs to the DPH7 family.</text>
</comment>
<evidence type="ECO:0000256" key="2">
    <source>
        <dbReference type="ARBA" id="ARBA00022574"/>
    </source>
</evidence>